<protein>
    <recommendedName>
        <fullName evidence="1">Dienelactone hydrolase domain-containing protein</fullName>
    </recommendedName>
</protein>
<dbReference type="AlphaFoldDB" id="A0A370GDS5"/>
<dbReference type="InterPro" id="IPR002925">
    <property type="entry name" value="Dienelactn_hydro"/>
</dbReference>
<name>A0A370GDS5_9BACI</name>
<dbReference type="Proteomes" id="UP000255326">
    <property type="component" value="Unassembled WGS sequence"/>
</dbReference>
<dbReference type="InterPro" id="IPR029058">
    <property type="entry name" value="AB_hydrolase_fold"/>
</dbReference>
<dbReference type="PANTHER" id="PTHR46623:SF6">
    <property type="entry name" value="ALPHA_BETA-HYDROLASES SUPERFAMILY PROTEIN"/>
    <property type="match status" value="1"/>
</dbReference>
<organism evidence="2 3">
    <name type="scientific">Falsibacillus pallidus</name>
    <dbReference type="NCBI Taxonomy" id="493781"/>
    <lineage>
        <taxon>Bacteria</taxon>
        <taxon>Bacillati</taxon>
        <taxon>Bacillota</taxon>
        <taxon>Bacilli</taxon>
        <taxon>Bacillales</taxon>
        <taxon>Bacillaceae</taxon>
        <taxon>Falsibacillus</taxon>
    </lineage>
</organism>
<evidence type="ECO:0000313" key="2">
    <source>
        <dbReference type="EMBL" id="RDI41942.1"/>
    </source>
</evidence>
<dbReference type="GO" id="GO:0016787">
    <property type="term" value="F:hydrolase activity"/>
    <property type="evidence" value="ECO:0007669"/>
    <property type="project" value="InterPro"/>
</dbReference>
<dbReference type="RefSeq" id="WP_245948468.1">
    <property type="nucleotide sequence ID" value="NZ_QQAY01000006.1"/>
</dbReference>
<dbReference type="Gene3D" id="3.40.50.1820">
    <property type="entry name" value="alpha/beta hydrolase"/>
    <property type="match status" value="1"/>
</dbReference>
<accession>A0A370GDS5</accession>
<feature type="domain" description="Dienelactone hydrolase" evidence="1">
    <location>
        <begin position="13"/>
        <end position="224"/>
    </location>
</feature>
<sequence>MQMSMKSFKYFSFKPKDHLYNYKTLILYHGWGGRAEGYTELAEELLEKGYKVIVPEILYHDTREPLENHYDQKTLQEYFWKIIFHTIDEFNDLITELNIKKEEIVLVGSSMGGFIANGIFARELGLLGLANINGSGSYLLTERIFRSMDGRGSIPAELEMTLRDYDPVEKENCPSHVLLIHGDSDKIIPIEGQKDYYGYLKEDQKRENVELHIHKDINHQFTTEMVSELIDWLSKI</sequence>
<proteinExistence type="predicted"/>
<dbReference type="InterPro" id="IPR051049">
    <property type="entry name" value="Dienelactone_hydrolase-like"/>
</dbReference>
<dbReference type="SUPFAM" id="SSF53474">
    <property type="entry name" value="alpha/beta-Hydrolases"/>
    <property type="match status" value="1"/>
</dbReference>
<dbReference type="EMBL" id="QQAY01000006">
    <property type="protein sequence ID" value="RDI41942.1"/>
    <property type="molecule type" value="Genomic_DNA"/>
</dbReference>
<comment type="caution">
    <text evidence="2">The sequence shown here is derived from an EMBL/GenBank/DDBJ whole genome shotgun (WGS) entry which is preliminary data.</text>
</comment>
<evidence type="ECO:0000313" key="3">
    <source>
        <dbReference type="Proteomes" id="UP000255326"/>
    </source>
</evidence>
<reference evidence="2 3" key="1">
    <citation type="submission" date="2018-07" db="EMBL/GenBank/DDBJ databases">
        <title>Genomic Encyclopedia of Type Strains, Phase IV (KMG-IV): sequencing the most valuable type-strain genomes for metagenomic binning, comparative biology and taxonomic classification.</title>
        <authorList>
            <person name="Goeker M."/>
        </authorList>
    </citation>
    <scope>NUCLEOTIDE SEQUENCE [LARGE SCALE GENOMIC DNA]</scope>
    <source>
        <strain evidence="2 3">DSM 25281</strain>
    </source>
</reference>
<evidence type="ECO:0000259" key="1">
    <source>
        <dbReference type="Pfam" id="PF01738"/>
    </source>
</evidence>
<keyword evidence="3" id="KW-1185">Reference proteome</keyword>
<gene>
    <name evidence="2" type="ORF">DFR59_106101</name>
</gene>
<dbReference type="Pfam" id="PF01738">
    <property type="entry name" value="DLH"/>
    <property type="match status" value="1"/>
</dbReference>
<dbReference type="PANTHER" id="PTHR46623">
    <property type="entry name" value="CARBOXYMETHYLENEBUTENOLIDASE-RELATED"/>
    <property type="match status" value="1"/>
</dbReference>